<keyword evidence="2" id="KW-1185">Reference proteome</keyword>
<gene>
    <name evidence="1" type="ORF">FB470_006676</name>
</gene>
<dbReference type="Proteomes" id="UP001229651">
    <property type="component" value="Unassembled WGS sequence"/>
</dbReference>
<reference evidence="1 2" key="1">
    <citation type="submission" date="2023-07" db="EMBL/GenBank/DDBJ databases">
        <title>Sequencing the genomes of 1000 actinobacteria strains.</title>
        <authorList>
            <person name="Klenk H.-P."/>
        </authorList>
    </citation>
    <scope>NUCLEOTIDE SEQUENCE [LARGE SCALE GENOMIC DNA]</scope>
    <source>
        <strain evidence="1 2">DSM 45805</strain>
    </source>
</reference>
<comment type="caution">
    <text evidence="1">The sequence shown here is derived from an EMBL/GenBank/DDBJ whole genome shotgun (WGS) entry which is preliminary data.</text>
</comment>
<protein>
    <submittedName>
        <fullName evidence="1">Uncharacterized protein</fullName>
    </submittedName>
</protein>
<evidence type="ECO:0000313" key="1">
    <source>
        <dbReference type="EMBL" id="MDQ0382682.1"/>
    </source>
</evidence>
<accession>A0ABU0F527</accession>
<dbReference type="EMBL" id="JAUSUT010000001">
    <property type="protein sequence ID" value="MDQ0382682.1"/>
    <property type="molecule type" value="Genomic_DNA"/>
</dbReference>
<name>A0ABU0F527_9PSEU</name>
<evidence type="ECO:0000313" key="2">
    <source>
        <dbReference type="Proteomes" id="UP001229651"/>
    </source>
</evidence>
<sequence length="30" mass="3258">MRLQVSGALVATAESVFTEVTLQHFDKHAA</sequence>
<proteinExistence type="predicted"/>
<organism evidence="1 2">
    <name type="scientific">Amycolatopsis thermophila</name>
    <dbReference type="NCBI Taxonomy" id="206084"/>
    <lineage>
        <taxon>Bacteria</taxon>
        <taxon>Bacillati</taxon>
        <taxon>Actinomycetota</taxon>
        <taxon>Actinomycetes</taxon>
        <taxon>Pseudonocardiales</taxon>
        <taxon>Pseudonocardiaceae</taxon>
        <taxon>Amycolatopsis</taxon>
    </lineage>
</organism>